<reference evidence="3" key="1">
    <citation type="journal article" date="2015" name="Genome Announc.">
        <title>Draft Genome Sequence of the Pathogenic Filamentous Fungus Aspergillus udagawae Strain IFM 46973T.</title>
        <authorList>
            <person name="Kusuya Y."/>
            <person name="Takahashi-Nakaguchi A."/>
            <person name="Takahashi H."/>
            <person name="Yaguchi T."/>
        </authorList>
    </citation>
    <scope>NUCLEOTIDE SEQUENCE</scope>
    <source>
        <strain evidence="3">IFM 46973</strain>
    </source>
</reference>
<feature type="transmembrane region" description="Helical" evidence="2">
    <location>
        <begin position="114"/>
        <end position="138"/>
    </location>
</feature>
<feature type="compositionally biased region" description="Basic residues" evidence="1">
    <location>
        <begin position="582"/>
        <end position="591"/>
    </location>
</feature>
<feature type="transmembrane region" description="Helical" evidence="2">
    <location>
        <begin position="150"/>
        <end position="175"/>
    </location>
</feature>
<feature type="transmembrane region" description="Helical" evidence="2">
    <location>
        <begin position="204"/>
        <end position="228"/>
    </location>
</feature>
<comment type="caution">
    <text evidence="3">The sequence shown here is derived from an EMBL/GenBank/DDBJ whole genome shotgun (WGS) entry which is preliminary data.</text>
</comment>
<feature type="compositionally biased region" description="Pro residues" evidence="1">
    <location>
        <begin position="533"/>
        <end position="544"/>
    </location>
</feature>
<gene>
    <name evidence="3" type="ORF">Aud_001211</name>
</gene>
<feature type="transmembrane region" description="Helical" evidence="2">
    <location>
        <begin position="88"/>
        <end position="108"/>
    </location>
</feature>
<dbReference type="RefSeq" id="XP_043142646.1">
    <property type="nucleotide sequence ID" value="XM_043286711.1"/>
</dbReference>
<keyword evidence="2" id="KW-0472">Membrane</keyword>
<proteinExistence type="predicted"/>
<protein>
    <submittedName>
        <fullName evidence="3">Uncharacterized protein</fullName>
    </submittedName>
</protein>
<feature type="region of interest" description="Disordered" evidence="1">
    <location>
        <begin position="19"/>
        <end position="50"/>
    </location>
</feature>
<keyword evidence="2" id="KW-1133">Transmembrane helix</keyword>
<feature type="compositionally biased region" description="Polar residues" evidence="1">
    <location>
        <begin position="335"/>
        <end position="345"/>
    </location>
</feature>
<evidence type="ECO:0000313" key="4">
    <source>
        <dbReference type="Proteomes" id="UP000036893"/>
    </source>
</evidence>
<evidence type="ECO:0000256" key="1">
    <source>
        <dbReference type="SAM" id="MobiDB-lite"/>
    </source>
</evidence>
<keyword evidence="2" id="KW-0812">Transmembrane</keyword>
<feature type="compositionally biased region" description="Polar residues" evidence="1">
    <location>
        <begin position="509"/>
        <end position="519"/>
    </location>
</feature>
<dbReference type="Proteomes" id="UP000036893">
    <property type="component" value="Unassembled WGS sequence"/>
</dbReference>
<accession>A0A8E0QJ01</accession>
<dbReference type="EMBL" id="BBXM02000001">
    <property type="protein sequence ID" value="GIC85380.1"/>
    <property type="molecule type" value="Genomic_DNA"/>
</dbReference>
<sequence>MGRSLPPFIYGPPSSHNFYGPTDRPFNPKAVTQASWTRPQPKPKQKGPYVSFNRHPDSYSNFPDGVSRWTPMSPSTKGRVFYGRNVQLGLRVLALLGALGSLFCAIIIKNVAVSIIWIIRVGPIVAVLHTLYGIYHLCRSPVTRPAGSQASYMVFAATLDLGLVPYYVFSAYIAYKQITNNAYHWSTLLSDDTSITDKIAHSTFILSIVNGSFHLISLCISVWLALIFRQISQLPPDLNPLEDNLTARPHKRNKSEINEKHLSHSTIASATSMEEPLIGPARHVPFMHTRKQSSEDGASRFSVITEKRRSQQSMYTDTVVPPVPPVPQHSFLAQHDQQASVQSPLADSHDDHAQQVSRDLPDRTQCVSPDSDNWIVYPSRSHSPAEAGLNENLARREPSSAYSQAESLISAGSSFKDWLTSAQRYELHLNEAISEEARGEYESLALHEHYANDEDIHDIPQVTRYYDNAEQDIGDHNINIFLDHNNRERQFSASLQVNPLALNPPTPQPVQEETNNASHPPTRAPLTDIPNLAPTPPASPPSPDSPEKKGRFYGELNNKPWLSVPRSASGQNDPDSHNLDRKRSKLVKRNSQKLNTYGSLKQHDTDDLDGENEIPPVPTDPAVADSDRKGRVVSNSGADIGRHDFGSGSSLAYGNYIANLGVGRRRDVSGKIAEEGRGGVVTESPKPMRAAGWARFAGL</sequence>
<feature type="region of interest" description="Disordered" evidence="1">
    <location>
        <begin position="499"/>
        <end position="651"/>
    </location>
</feature>
<reference evidence="3" key="2">
    <citation type="submission" date="2021-01" db="EMBL/GenBank/DDBJ databases">
        <title>Pan-genome distribution and transcriptional activeness of fungal secondary metabolism genes in Aspergillus section Fumigati.</title>
        <authorList>
            <person name="Takahashi H."/>
            <person name="Umemura M."/>
            <person name="Ninomiya A."/>
            <person name="Kusuya Y."/>
            <person name="Urayama S."/>
            <person name="Shimizu M."/>
            <person name="Watanabe A."/>
            <person name="Kamei K."/>
            <person name="Yaguchi T."/>
            <person name="Hagiwara D."/>
        </authorList>
    </citation>
    <scope>NUCLEOTIDE SEQUENCE</scope>
    <source>
        <strain evidence="3">IFM 46973</strain>
    </source>
</reference>
<dbReference type="AlphaFoldDB" id="A0A8E0QJ01"/>
<evidence type="ECO:0000256" key="2">
    <source>
        <dbReference type="SAM" id="Phobius"/>
    </source>
</evidence>
<dbReference type="GeneID" id="66988687"/>
<evidence type="ECO:0000313" key="3">
    <source>
        <dbReference type="EMBL" id="GIC85380.1"/>
    </source>
</evidence>
<feature type="region of interest" description="Disordered" evidence="1">
    <location>
        <begin position="334"/>
        <end position="371"/>
    </location>
</feature>
<organism evidence="3 4">
    <name type="scientific">Aspergillus udagawae</name>
    <dbReference type="NCBI Taxonomy" id="91492"/>
    <lineage>
        <taxon>Eukaryota</taxon>
        <taxon>Fungi</taxon>
        <taxon>Dikarya</taxon>
        <taxon>Ascomycota</taxon>
        <taxon>Pezizomycotina</taxon>
        <taxon>Eurotiomycetes</taxon>
        <taxon>Eurotiomycetidae</taxon>
        <taxon>Eurotiales</taxon>
        <taxon>Aspergillaceae</taxon>
        <taxon>Aspergillus</taxon>
        <taxon>Aspergillus subgen. Fumigati</taxon>
    </lineage>
</organism>
<name>A0A8E0QJ01_9EURO</name>